<evidence type="ECO:0000259" key="1">
    <source>
        <dbReference type="Pfam" id="PF01882"/>
    </source>
</evidence>
<gene>
    <name evidence="2" type="ORF">METZ01_LOCUS269394</name>
</gene>
<feature type="non-terminal residue" evidence="2">
    <location>
        <position position="1"/>
    </location>
</feature>
<dbReference type="AlphaFoldDB" id="A0A382JWP3"/>
<feature type="domain" description="DUF58" evidence="1">
    <location>
        <begin position="3"/>
        <end position="108"/>
    </location>
</feature>
<sequence length="156" mass="17470">VRGRKSSIRFFENLAKLKAGGAADLNQALRRGAMKHRAPGVSVVLSDFLDPAGYEEGLKSLAHRGSEIHAVQILSPEELEPTAYGDLKVIDSETGAEQEVTFGKYRLKAYRATVQNYCQRLREFCRARGVRYQLARSDTPIEDLLLKAMRTGGMWR</sequence>
<dbReference type="PANTHER" id="PTHR33608:SF7">
    <property type="entry name" value="DUF58 DOMAIN-CONTAINING PROTEIN"/>
    <property type="match status" value="1"/>
</dbReference>
<protein>
    <recommendedName>
        <fullName evidence="1">DUF58 domain-containing protein</fullName>
    </recommendedName>
</protein>
<dbReference type="Pfam" id="PF01882">
    <property type="entry name" value="DUF58"/>
    <property type="match status" value="1"/>
</dbReference>
<organism evidence="2">
    <name type="scientific">marine metagenome</name>
    <dbReference type="NCBI Taxonomy" id="408172"/>
    <lineage>
        <taxon>unclassified sequences</taxon>
        <taxon>metagenomes</taxon>
        <taxon>ecological metagenomes</taxon>
    </lineage>
</organism>
<dbReference type="InterPro" id="IPR002881">
    <property type="entry name" value="DUF58"/>
</dbReference>
<accession>A0A382JWP3</accession>
<name>A0A382JWP3_9ZZZZ</name>
<evidence type="ECO:0000313" key="2">
    <source>
        <dbReference type="EMBL" id="SVC16540.1"/>
    </source>
</evidence>
<dbReference type="EMBL" id="UINC01076921">
    <property type="protein sequence ID" value="SVC16540.1"/>
    <property type="molecule type" value="Genomic_DNA"/>
</dbReference>
<dbReference type="PANTHER" id="PTHR33608">
    <property type="entry name" value="BLL2464 PROTEIN"/>
    <property type="match status" value="1"/>
</dbReference>
<reference evidence="2" key="1">
    <citation type="submission" date="2018-05" db="EMBL/GenBank/DDBJ databases">
        <authorList>
            <person name="Lanie J.A."/>
            <person name="Ng W.-L."/>
            <person name="Kazmierczak K.M."/>
            <person name="Andrzejewski T.M."/>
            <person name="Davidsen T.M."/>
            <person name="Wayne K.J."/>
            <person name="Tettelin H."/>
            <person name="Glass J.I."/>
            <person name="Rusch D."/>
            <person name="Podicherti R."/>
            <person name="Tsui H.-C.T."/>
            <person name="Winkler M.E."/>
        </authorList>
    </citation>
    <scope>NUCLEOTIDE SEQUENCE</scope>
</reference>
<proteinExistence type="predicted"/>